<comment type="caution">
    <text evidence="1">The sequence shown here is derived from an EMBL/GenBank/DDBJ whole genome shotgun (WGS) entry which is preliminary data.</text>
</comment>
<sequence>MKEETNGEAEKRKARVKELIDKGVLGNNTNELVLVVKNRR</sequence>
<protein>
    <submittedName>
        <fullName evidence="1">Uncharacterized protein</fullName>
    </submittedName>
</protein>
<dbReference type="EMBL" id="BARU01001474">
    <property type="protein sequence ID" value="GAH31177.1"/>
    <property type="molecule type" value="Genomic_DNA"/>
</dbReference>
<name>X1EEY9_9ZZZZ</name>
<evidence type="ECO:0000313" key="1">
    <source>
        <dbReference type="EMBL" id="GAH31177.1"/>
    </source>
</evidence>
<gene>
    <name evidence="1" type="ORF">S03H2_03865</name>
</gene>
<accession>X1EEY9</accession>
<reference evidence="1" key="1">
    <citation type="journal article" date="2014" name="Front. Microbiol.">
        <title>High frequency of phylogenetically diverse reductive dehalogenase-homologous genes in deep subseafloor sedimentary metagenomes.</title>
        <authorList>
            <person name="Kawai M."/>
            <person name="Futagami T."/>
            <person name="Toyoda A."/>
            <person name="Takaki Y."/>
            <person name="Nishi S."/>
            <person name="Hori S."/>
            <person name="Arai W."/>
            <person name="Tsubouchi T."/>
            <person name="Morono Y."/>
            <person name="Uchiyama I."/>
            <person name="Ito T."/>
            <person name="Fujiyama A."/>
            <person name="Inagaki F."/>
            <person name="Takami H."/>
        </authorList>
    </citation>
    <scope>NUCLEOTIDE SEQUENCE</scope>
    <source>
        <strain evidence="1">Expedition CK06-06</strain>
    </source>
</reference>
<organism evidence="1">
    <name type="scientific">marine sediment metagenome</name>
    <dbReference type="NCBI Taxonomy" id="412755"/>
    <lineage>
        <taxon>unclassified sequences</taxon>
        <taxon>metagenomes</taxon>
        <taxon>ecological metagenomes</taxon>
    </lineage>
</organism>
<dbReference type="AlphaFoldDB" id="X1EEY9"/>
<proteinExistence type="predicted"/>